<feature type="region of interest" description="Disordered" evidence="1">
    <location>
        <begin position="138"/>
        <end position="166"/>
    </location>
</feature>
<dbReference type="AlphaFoldDB" id="A0A7E4VCK7"/>
<evidence type="ECO:0000313" key="5">
    <source>
        <dbReference type="WBParaSite" id="Pan_g18807.t1"/>
    </source>
</evidence>
<keyword evidence="4" id="KW-1185">Reference proteome</keyword>
<feature type="domain" description="EGF-like" evidence="3">
    <location>
        <begin position="66"/>
        <end position="78"/>
    </location>
</feature>
<organism evidence="4 5">
    <name type="scientific">Panagrellus redivivus</name>
    <name type="common">Microworm</name>
    <dbReference type="NCBI Taxonomy" id="6233"/>
    <lineage>
        <taxon>Eukaryota</taxon>
        <taxon>Metazoa</taxon>
        <taxon>Ecdysozoa</taxon>
        <taxon>Nematoda</taxon>
        <taxon>Chromadorea</taxon>
        <taxon>Rhabditida</taxon>
        <taxon>Tylenchina</taxon>
        <taxon>Panagrolaimomorpha</taxon>
        <taxon>Panagrolaimoidea</taxon>
        <taxon>Panagrolaimidae</taxon>
        <taxon>Panagrellus</taxon>
    </lineage>
</organism>
<feature type="chain" id="PRO_5028974859" evidence="2">
    <location>
        <begin position="16"/>
        <end position="200"/>
    </location>
</feature>
<feature type="region of interest" description="Disordered" evidence="1">
    <location>
        <begin position="180"/>
        <end position="200"/>
    </location>
</feature>
<evidence type="ECO:0000256" key="1">
    <source>
        <dbReference type="SAM" id="MobiDB-lite"/>
    </source>
</evidence>
<proteinExistence type="predicted"/>
<dbReference type="WBParaSite" id="Pan_g18807.t1">
    <property type="protein sequence ID" value="Pan_g18807.t1"/>
    <property type="gene ID" value="Pan_g18807"/>
</dbReference>
<feature type="signal peptide" evidence="2">
    <location>
        <begin position="1"/>
        <end position="15"/>
    </location>
</feature>
<reference evidence="4" key="1">
    <citation type="journal article" date="2013" name="Genetics">
        <title>The draft genome and transcriptome of Panagrellus redivivus are shaped by the harsh demands of a free-living lifestyle.</title>
        <authorList>
            <person name="Srinivasan J."/>
            <person name="Dillman A.R."/>
            <person name="Macchietto M.G."/>
            <person name="Heikkinen L."/>
            <person name="Lakso M."/>
            <person name="Fracchia K.M."/>
            <person name="Antoshechkin I."/>
            <person name="Mortazavi A."/>
            <person name="Wong G."/>
            <person name="Sternberg P.W."/>
        </authorList>
    </citation>
    <scope>NUCLEOTIDE SEQUENCE [LARGE SCALE GENOMIC DNA]</scope>
    <source>
        <strain evidence="4">MT8872</strain>
    </source>
</reference>
<evidence type="ECO:0000313" key="4">
    <source>
        <dbReference type="Proteomes" id="UP000492821"/>
    </source>
</evidence>
<feature type="compositionally biased region" description="Pro residues" evidence="1">
    <location>
        <begin position="156"/>
        <end position="165"/>
    </location>
</feature>
<dbReference type="InterPro" id="IPR000742">
    <property type="entry name" value="EGF"/>
</dbReference>
<reference evidence="5" key="2">
    <citation type="submission" date="2020-10" db="UniProtKB">
        <authorList>
            <consortium name="WormBaseParasite"/>
        </authorList>
    </citation>
    <scope>IDENTIFICATION</scope>
</reference>
<name>A0A7E4VCK7_PANRE</name>
<evidence type="ECO:0000259" key="3">
    <source>
        <dbReference type="PROSITE" id="PS01186"/>
    </source>
</evidence>
<dbReference type="Proteomes" id="UP000492821">
    <property type="component" value="Unassembled WGS sequence"/>
</dbReference>
<sequence>MRLCHLSVLFLGAVADEISLLNYLNTNTLQLAANCPPLFYGLNCQIPHCFPEHGRLARRGLYDYYCNCSSGYALGKHCENIDCNYGKLSASTLRCECPYYAGGYYCQWNTFITLGGMFGSISLLFCVASFTKKDDANSQATSANRAQQNQTRSNAPQPPAAPAPAPEIRIVERVVIQKGSDAPPTYKSAVASANPPKYTV</sequence>
<feature type="compositionally biased region" description="Polar residues" evidence="1">
    <location>
        <begin position="138"/>
        <end position="154"/>
    </location>
</feature>
<protein>
    <submittedName>
        <fullName evidence="5">EGF-like domain-containing protein</fullName>
    </submittedName>
</protein>
<evidence type="ECO:0000256" key="2">
    <source>
        <dbReference type="SAM" id="SignalP"/>
    </source>
</evidence>
<accession>A0A7E4VCK7</accession>
<keyword evidence="2" id="KW-0732">Signal</keyword>
<dbReference type="PROSITE" id="PS01186">
    <property type="entry name" value="EGF_2"/>
    <property type="match status" value="1"/>
</dbReference>